<proteinExistence type="predicted"/>
<dbReference type="Proteomes" id="UP000182771">
    <property type="component" value="Unassembled WGS sequence"/>
</dbReference>
<sequence length="83" mass="9598">MKEPISLDTALQIVGSLKVRAIKEKSALTDFMEKEALEQKIQMYLKEEKMLYGTDDMARLSVMDKIVHYYSPLIKKMNEVEGN</sequence>
<evidence type="ECO:0000313" key="1">
    <source>
        <dbReference type="EMBL" id="SDW63781.1"/>
    </source>
</evidence>
<protein>
    <submittedName>
        <fullName evidence="1">Uncharacterized protein</fullName>
    </submittedName>
</protein>
<dbReference type="EMBL" id="FNND01000003">
    <property type="protein sequence ID" value="SDW63781.1"/>
    <property type="molecule type" value="Genomic_DNA"/>
</dbReference>
<dbReference type="GeneID" id="85016986"/>
<reference evidence="1 2" key="1">
    <citation type="submission" date="2016-10" db="EMBL/GenBank/DDBJ databases">
        <authorList>
            <person name="Varghese N."/>
            <person name="Submissions S."/>
        </authorList>
    </citation>
    <scope>NUCLEOTIDE SEQUENCE [LARGE SCALE GENOMIC DNA]</scope>
    <source>
        <strain evidence="1 2">DSM 11449</strain>
    </source>
</reference>
<gene>
    <name evidence="1" type="ORF">SAMN05444420_10379</name>
</gene>
<comment type="caution">
    <text evidence="1">The sequence shown here is derived from an EMBL/GenBank/DDBJ whole genome shotgun (WGS) entry which is preliminary data.</text>
</comment>
<accession>A0A1H2V632</accession>
<evidence type="ECO:0000313" key="2">
    <source>
        <dbReference type="Proteomes" id="UP000182771"/>
    </source>
</evidence>
<name>A0A1H2V632_9FLAO</name>
<organism evidence="1 2">
    <name type="scientific">Capnocytophaga granulosa</name>
    <dbReference type="NCBI Taxonomy" id="45242"/>
    <lineage>
        <taxon>Bacteria</taxon>
        <taxon>Pseudomonadati</taxon>
        <taxon>Bacteroidota</taxon>
        <taxon>Flavobacteriia</taxon>
        <taxon>Flavobacteriales</taxon>
        <taxon>Flavobacteriaceae</taxon>
        <taxon>Capnocytophaga</taxon>
    </lineage>
</organism>
<dbReference type="OrthoDB" id="1149175at2"/>
<dbReference type="RefSeq" id="WP_016420445.1">
    <property type="nucleotide sequence ID" value="NZ_FNND01000003.1"/>
</dbReference>
<dbReference type="AlphaFoldDB" id="A0A1H2V632"/>
<keyword evidence="2" id="KW-1185">Reference proteome</keyword>